<dbReference type="GO" id="GO:0003677">
    <property type="term" value="F:DNA binding"/>
    <property type="evidence" value="ECO:0007669"/>
    <property type="project" value="UniProtKB-UniRule"/>
</dbReference>
<dbReference type="InterPro" id="IPR044068">
    <property type="entry name" value="CB"/>
</dbReference>
<keyword evidence="3" id="KW-0233">DNA recombination</keyword>
<keyword evidence="2 4" id="KW-0238">DNA-binding</keyword>
<dbReference type="PANTHER" id="PTHR30349">
    <property type="entry name" value="PHAGE INTEGRASE-RELATED"/>
    <property type="match status" value="1"/>
</dbReference>
<dbReference type="InterPro" id="IPR050090">
    <property type="entry name" value="Tyrosine_recombinase_XerCD"/>
</dbReference>
<evidence type="ECO:0000256" key="1">
    <source>
        <dbReference type="ARBA" id="ARBA00022908"/>
    </source>
</evidence>
<keyword evidence="1" id="KW-0229">DNA integration</keyword>
<dbReference type="InterPro" id="IPR011010">
    <property type="entry name" value="DNA_brk_join_enz"/>
</dbReference>
<dbReference type="PANTHER" id="PTHR30349:SF81">
    <property type="entry name" value="TYROSINE RECOMBINASE XERC"/>
    <property type="match status" value="1"/>
</dbReference>
<dbReference type="InterPro" id="IPR002104">
    <property type="entry name" value="Integrase_catalytic"/>
</dbReference>
<evidence type="ECO:0000256" key="4">
    <source>
        <dbReference type="PROSITE-ProRule" id="PRU01248"/>
    </source>
</evidence>
<evidence type="ECO:0000259" key="5">
    <source>
        <dbReference type="PROSITE" id="PS51898"/>
    </source>
</evidence>
<evidence type="ECO:0000313" key="8">
    <source>
        <dbReference type="Proteomes" id="UP000320813"/>
    </source>
</evidence>
<dbReference type="PROSITE" id="PS51898">
    <property type="entry name" value="TYR_RECOMBINASE"/>
    <property type="match status" value="1"/>
</dbReference>
<dbReference type="SUPFAM" id="SSF56349">
    <property type="entry name" value="DNA breaking-rejoining enzymes"/>
    <property type="match status" value="1"/>
</dbReference>
<proteinExistence type="predicted"/>
<evidence type="ECO:0000256" key="3">
    <source>
        <dbReference type="ARBA" id="ARBA00023172"/>
    </source>
</evidence>
<dbReference type="GO" id="GO:0006310">
    <property type="term" value="P:DNA recombination"/>
    <property type="evidence" value="ECO:0007669"/>
    <property type="project" value="UniProtKB-KW"/>
</dbReference>
<dbReference type="InterPro" id="IPR010998">
    <property type="entry name" value="Integrase_recombinase_N"/>
</dbReference>
<dbReference type="InterPro" id="IPR004107">
    <property type="entry name" value="Integrase_SAM-like_N"/>
</dbReference>
<dbReference type="Proteomes" id="UP000320813">
    <property type="component" value="Unassembled WGS sequence"/>
</dbReference>
<dbReference type="Pfam" id="PF02899">
    <property type="entry name" value="Phage_int_SAM_1"/>
    <property type="match status" value="1"/>
</dbReference>
<dbReference type="AlphaFoldDB" id="A0A519BBU7"/>
<gene>
    <name evidence="7" type="ORF">EVJ47_00250</name>
</gene>
<evidence type="ECO:0000313" key="7">
    <source>
        <dbReference type="EMBL" id="RZD14755.1"/>
    </source>
</evidence>
<name>A0A519BBU7_9DELT</name>
<dbReference type="GO" id="GO:0015074">
    <property type="term" value="P:DNA integration"/>
    <property type="evidence" value="ECO:0007669"/>
    <property type="project" value="UniProtKB-KW"/>
</dbReference>
<evidence type="ECO:0000259" key="6">
    <source>
        <dbReference type="PROSITE" id="PS51900"/>
    </source>
</evidence>
<dbReference type="Pfam" id="PF00589">
    <property type="entry name" value="Phage_integrase"/>
    <property type="match status" value="1"/>
</dbReference>
<comment type="caution">
    <text evidence="7">The sequence shown here is derived from an EMBL/GenBank/DDBJ whole genome shotgun (WGS) entry which is preliminary data.</text>
</comment>
<organism evidence="7 8">
    <name type="scientific">Candidatus Acidulodesulfobacterium ferriphilum</name>
    <dbReference type="NCBI Taxonomy" id="2597223"/>
    <lineage>
        <taxon>Bacteria</taxon>
        <taxon>Deltaproteobacteria</taxon>
        <taxon>Candidatus Acidulodesulfobacterales</taxon>
        <taxon>Candidatus Acidulodesulfobacterium</taxon>
    </lineage>
</organism>
<reference evidence="7 8" key="1">
    <citation type="submission" date="2019-01" db="EMBL/GenBank/DDBJ databases">
        <title>Insights into ecological role of a new deltaproteobacterial order Candidatus Sinidesulfobacterales (Sva0485) by metagenomics and metatranscriptomics.</title>
        <authorList>
            <person name="Tan S."/>
            <person name="Liu J."/>
            <person name="Fang Y."/>
            <person name="Hedlund B.P."/>
            <person name="Lian Z.H."/>
            <person name="Huang L.Y."/>
            <person name="Li J.T."/>
            <person name="Huang L.N."/>
            <person name="Li W.J."/>
            <person name="Jiang H.C."/>
            <person name="Dong H.L."/>
            <person name="Shu W.S."/>
        </authorList>
    </citation>
    <scope>NUCLEOTIDE SEQUENCE [LARGE SCALE GENOMIC DNA]</scope>
    <source>
        <strain evidence="7">AP3</strain>
    </source>
</reference>
<dbReference type="EMBL" id="SGBD01000001">
    <property type="protein sequence ID" value="RZD14755.1"/>
    <property type="molecule type" value="Genomic_DNA"/>
</dbReference>
<dbReference type="PROSITE" id="PS51900">
    <property type="entry name" value="CB"/>
    <property type="match status" value="1"/>
</dbReference>
<accession>A0A519BBU7</accession>
<feature type="domain" description="Core-binding (CB)" evidence="6">
    <location>
        <begin position="1"/>
        <end position="85"/>
    </location>
</feature>
<protein>
    <submittedName>
        <fullName evidence="7">Site-specific tyrosine recombinase XerD</fullName>
    </submittedName>
</protein>
<dbReference type="Gene3D" id="1.10.443.10">
    <property type="entry name" value="Intergrase catalytic core"/>
    <property type="match status" value="1"/>
</dbReference>
<dbReference type="InterPro" id="IPR013762">
    <property type="entry name" value="Integrase-like_cat_sf"/>
</dbReference>
<dbReference type="Gene3D" id="1.10.150.130">
    <property type="match status" value="1"/>
</dbReference>
<sequence length="308" mass="35637">MEDFLKEFSENIELEKNYSLNTVSAYRTDVKLFIDYLKKDISVCSLEEVTEIEIKGYLSKIYETVKKTSLARKVESIKSFFGFLEKKHLISHNPAFLLELPKVEKKLPFFLTSKEADFLLNNYFDAALKWHKRRSNKHFEIIRNDLILEFLYGSGLRVSELIAVKKTDLELSGGYVRILGKGSKQRIVPLTQITVKKIKTWFDYLDRIRLTPQAGYLIINKKGSHLTRRTIHRVVKESMAITGQFKNISPHSLRHSFATNLLDNGADLRSIQDMLGHSNLSTTEKYTHLSLKKLLDVYNKSHPLSGHK</sequence>
<evidence type="ECO:0000256" key="2">
    <source>
        <dbReference type="ARBA" id="ARBA00023125"/>
    </source>
</evidence>
<feature type="domain" description="Tyr recombinase" evidence="5">
    <location>
        <begin position="106"/>
        <end position="299"/>
    </location>
</feature>